<dbReference type="PANTHER" id="PTHR30537">
    <property type="entry name" value="HTH-TYPE TRANSCRIPTIONAL REGULATOR"/>
    <property type="match status" value="1"/>
</dbReference>
<dbReference type="Gene3D" id="3.40.190.290">
    <property type="match status" value="1"/>
</dbReference>
<dbReference type="PANTHER" id="PTHR30537:SF5">
    <property type="entry name" value="HTH-TYPE TRANSCRIPTIONAL ACTIVATOR TTDR-RELATED"/>
    <property type="match status" value="1"/>
</dbReference>
<dbReference type="OrthoDB" id="8662609at2"/>
<protein>
    <submittedName>
        <fullName evidence="6">LysR family transcriptional regulator</fullName>
    </submittedName>
</protein>
<gene>
    <name evidence="6" type="ORF">KYC_27237</name>
</gene>
<dbReference type="Gene3D" id="1.10.10.10">
    <property type="entry name" value="Winged helix-like DNA-binding domain superfamily/Winged helix DNA-binding domain"/>
    <property type="match status" value="1"/>
</dbReference>
<dbReference type="InterPro" id="IPR036388">
    <property type="entry name" value="WH-like_DNA-bd_sf"/>
</dbReference>
<name>H0FF81_9BURK</name>
<dbReference type="PROSITE" id="PS50931">
    <property type="entry name" value="HTH_LYSR"/>
    <property type="match status" value="1"/>
</dbReference>
<dbReference type="EMBL" id="AGUF01000087">
    <property type="protein sequence ID" value="EHK63189.1"/>
    <property type="molecule type" value="Genomic_DNA"/>
</dbReference>
<reference evidence="6 7" key="1">
    <citation type="journal article" date="2012" name="J. Bacteriol.">
        <title>Genome sequence of the highly efficient arsenite-oxidizing bacterium Achromobacter arsenitoxydans SY8.</title>
        <authorList>
            <person name="Li X."/>
            <person name="Hu Y."/>
            <person name="Gong J."/>
            <person name="Lin Y."/>
            <person name="Johnstone L."/>
            <person name="Rensing C."/>
            <person name="Wang G."/>
        </authorList>
    </citation>
    <scope>NUCLEOTIDE SEQUENCE [LARGE SCALE GENOMIC DNA]</scope>
    <source>
        <strain evidence="6 7">SY8</strain>
    </source>
</reference>
<evidence type="ECO:0000256" key="1">
    <source>
        <dbReference type="ARBA" id="ARBA00009437"/>
    </source>
</evidence>
<dbReference type="PATRIC" id="fig|477184.5.peg.5346"/>
<dbReference type="AlphaFoldDB" id="H0FF81"/>
<keyword evidence="2" id="KW-0805">Transcription regulation</keyword>
<dbReference type="InterPro" id="IPR000847">
    <property type="entry name" value="LysR_HTH_N"/>
</dbReference>
<dbReference type="InterPro" id="IPR005119">
    <property type="entry name" value="LysR_subst-bd"/>
</dbReference>
<sequence>MVLPQWQQSPGANRYKIRCTHGSRPEYIMNRNDISMQDIHYFVEVAKRGKLSATAADLGIPVATLSRRLSQLELALGYKLLNRTTRKISLTAIGQQYFDACASHVECALAAHEVIQSSLNHLAGTLRVSVLPGLTAVLPAVLKELRQEYPQISFEVELGTGDIARNGHQFDIMLRTGELEDSALIQKHVAQVQWILVAASSYLDRFGRPTCPEDLGLHERIITGDLHNWALGTGDSLLYVDGPAHIGTNSSALGVQLATAGLGIAWMPSHQALPQTLRALALEQILPDWKLPPATLYALSDNRVTPARAKVFLDALQRHLLAV</sequence>
<keyword evidence="3" id="KW-0238">DNA-binding</keyword>
<evidence type="ECO:0000256" key="2">
    <source>
        <dbReference type="ARBA" id="ARBA00023015"/>
    </source>
</evidence>
<dbReference type="GO" id="GO:0003700">
    <property type="term" value="F:DNA-binding transcription factor activity"/>
    <property type="evidence" value="ECO:0007669"/>
    <property type="project" value="InterPro"/>
</dbReference>
<evidence type="ECO:0000256" key="4">
    <source>
        <dbReference type="ARBA" id="ARBA00023163"/>
    </source>
</evidence>
<proteinExistence type="inferred from homology"/>
<dbReference type="Pfam" id="PF03466">
    <property type="entry name" value="LysR_substrate"/>
    <property type="match status" value="1"/>
</dbReference>
<keyword evidence="7" id="KW-1185">Reference proteome</keyword>
<evidence type="ECO:0000313" key="7">
    <source>
        <dbReference type="Proteomes" id="UP000003113"/>
    </source>
</evidence>
<evidence type="ECO:0000256" key="3">
    <source>
        <dbReference type="ARBA" id="ARBA00023125"/>
    </source>
</evidence>
<dbReference type="SUPFAM" id="SSF46785">
    <property type="entry name" value="Winged helix' DNA-binding domain"/>
    <property type="match status" value="1"/>
</dbReference>
<accession>H0FF81</accession>
<dbReference type="eggNOG" id="COG0583">
    <property type="taxonomic scope" value="Bacteria"/>
</dbReference>
<dbReference type="GO" id="GO:0003677">
    <property type="term" value="F:DNA binding"/>
    <property type="evidence" value="ECO:0007669"/>
    <property type="project" value="UniProtKB-KW"/>
</dbReference>
<dbReference type="CDD" id="cd08422">
    <property type="entry name" value="PBP2_CrgA_like"/>
    <property type="match status" value="1"/>
</dbReference>
<dbReference type="STRING" id="477184.KYC_27237"/>
<dbReference type="FunFam" id="1.10.10.10:FF:000001">
    <property type="entry name" value="LysR family transcriptional regulator"/>
    <property type="match status" value="1"/>
</dbReference>
<dbReference type="SUPFAM" id="SSF53850">
    <property type="entry name" value="Periplasmic binding protein-like II"/>
    <property type="match status" value="1"/>
</dbReference>
<feature type="domain" description="HTH lysR-type" evidence="5">
    <location>
        <begin position="34"/>
        <end position="91"/>
    </location>
</feature>
<evidence type="ECO:0000259" key="5">
    <source>
        <dbReference type="PROSITE" id="PS50931"/>
    </source>
</evidence>
<dbReference type="Pfam" id="PF00126">
    <property type="entry name" value="HTH_1"/>
    <property type="match status" value="1"/>
</dbReference>
<dbReference type="InterPro" id="IPR058163">
    <property type="entry name" value="LysR-type_TF_proteobact-type"/>
</dbReference>
<keyword evidence="4" id="KW-0804">Transcription</keyword>
<comment type="caution">
    <text evidence="6">The sequence shown here is derived from an EMBL/GenBank/DDBJ whole genome shotgun (WGS) entry which is preliminary data.</text>
</comment>
<comment type="similarity">
    <text evidence="1">Belongs to the LysR transcriptional regulatory family.</text>
</comment>
<evidence type="ECO:0000313" key="6">
    <source>
        <dbReference type="EMBL" id="EHK63189.1"/>
    </source>
</evidence>
<dbReference type="InterPro" id="IPR036390">
    <property type="entry name" value="WH_DNA-bd_sf"/>
</dbReference>
<organism evidence="6 7">
    <name type="scientific">Achromobacter arsenitoxydans SY8</name>
    <dbReference type="NCBI Taxonomy" id="477184"/>
    <lineage>
        <taxon>Bacteria</taxon>
        <taxon>Pseudomonadati</taxon>
        <taxon>Pseudomonadota</taxon>
        <taxon>Betaproteobacteria</taxon>
        <taxon>Burkholderiales</taxon>
        <taxon>Alcaligenaceae</taxon>
        <taxon>Achromobacter</taxon>
    </lineage>
</organism>
<dbReference type="Proteomes" id="UP000003113">
    <property type="component" value="Unassembled WGS sequence"/>
</dbReference>